<proteinExistence type="predicted"/>
<dbReference type="InterPro" id="IPR011576">
    <property type="entry name" value="Pyridox_Oxase_N"/>
</dbReference>
<dbReference type="PANTHER" id="PTHR42815">
    <property type="entry name" value="FAD-BINDING, PUTATIVE (AFU_ORTHOLOGUE AFUA_6G07600)-RELATED"/>
    <property type="match status" value="1"/>
</dbReference>
<name>A0ABN2RIH7_9MICO</name>
<dbReference type="InterPro" id="IPR012349">
    <property type="entry name" value="Split_barrel_FMN-bd"/>
</dbReference>
<protein>
    <submittedName>
        <fullName evidence="3">Pyridoxamine 5'-phosphate oxidase family protein</fullName>
    </submittedName>
</protein>
<gene>
    <name evidence="3" type="ORF">GCM10009817_06410</name>
</gene>
<feature type="domain" description="Pyridoxamine 5'-phosphate oxidase N-terminal" evidence="2">
    <location>
        <begin position="60"/>
        <end position="175"/>
    </location>
</feature>
<evidence type="ECO:0000313" key="4">
    <source>
        <dbReference type="Proteomes" id="UP001500013"/>
    </source>
</evidence>
<dbReference type="Pfam" id="PF01243">
    <property type="entry name" value="PNPOx_N"/>
    <property type="match status" value="1"/>
</dbReference>
<evidence type="ECO:0000313" key="3">
    <source>
        <dbReference type="EMBL" id="GAA1969160.1"/>
    </source>
</evidence>
<dbReference type="NCBIfam" id="TIGR04025">
    <property type="entry name" value="PPOX_FMN_DR2398"/>
    <property type="match status" value="1"/>
</dbReference>
<reference evidence="3 4" key="1">
    <citation type="journal article" date="2019" name="Int. J. Syst. Evol. Microbiol.">
        <title>The Global Catalogue of Microorganisms (GCM) 10K type strain sequencing project: providing services to taxonomists for standard genome sequencing and annotation.</title>
        <authorList>
            <consortium name="The Broad Institute Genomics Platform"/>
            <consortium name="The Broad Institute Genome Sequencing Center for Infectious Disease"/>
            <person name="Wu L."/>
            <person name="Ma J."/>
        </authorList>
    </citation>
    <scope>NUCLEOTIDE SEQUENCE [LARGE SCALE GENOMIC DNA]</scope>
    <source>
        <strain evidence="3 4">JCM 15628</strain>
    </source>
</reference>
<sequence>MRTCRERAAYRGPVDEPQTQPHAPDEHVVTSLERLLEVYPTAPAPNSLAKESATITPGQARIIAAAPFVVVATVGDGGLDQSPRGDRPGFVVVRDERTLVIPDRRGNNRLDTLRNVVADPRVGLLFLVPGLGEELRVRGTAVISTDPEELARHEVRGARPASVLVVTVERVYFQCARAVKRSRLWEPGSRADPRTLPTAGDLTREAGGFSSDAEAAAYDAALDVRQEATLW</sequence>
<dbReference type="EMBL" id="BAAAPU010000003">
    <property type="protein sequence ID" value="GAA1969160.1"/>
    <property type="molecule type" value="Genomic_DNA"/>
</dbReference>
<accession>A0ABN2RIH7</accession>
<dbReference type="SUPFAM" id="SSF50475">
    <property type="entry name" value="FMN-binding split barrel"/>
    <property type="match status" value="1"/>
</dbReference>
<comment type="caution">
    <text evidence="3">The sequence shown here is derived from an EMBL/GenBank/DDBJ whole genome shotgun (WGS) entry which is preliminary data.</text>
</comment>
<dbReference type="PANTHER" id="PTHR42815:SF2">
    <property type="entry name" value="FAD-BINDING, PUTATIVE (AFU_ORTHOLOGUE AFUA_6G07600)-RELATED"/>
    <property type="match status" value="1"/>
</dbReference>
<dbReference type="Gene3D" id="2.30.110.10">
    <property type="entry name" value="Electron Transport, Fmn-binding Protein, Chain A"/>
    <property type="match status" value="1"/>
</dbReference>
<evidence type="ECO:0000259" key="2">
    <source>
        <dbReference type="Pfam" id="PF01243"/>
    </source>
</evidence>
<dbReference type="Proteomes" id="UP001500013">
    <property type="component" value="Unassembled WGS sequence"/>
</dbReference>
<organism evidence="3 4">
    <name type="scientific">Terrabacter lapilli</name>
    <dbReference type="NCBI Taxonomy" id="436231"/>
    <lineage>
        <taxon>Bacteria</taxon>
        <taxon>Bacillati</taxon>
        <taxon>Actinomycetota</taxon>
        <taxon>Actinomycetes</taxon>
        <taxon>Micrococcales</taxon>
        <taxon>Intrasporangiaceae</taxon>
        <taxon>Terrabacter</taxon>
    </lineage>
</organism>
<dbReference type="InterPro" id="IPR024029">
    <property type="entry name" value="Pyridox_Oxase_FMN-dep"/>
</dbReference>
<keyword evidence="4" id="KW-1185">Reference proteome</keyword>
<feature type="region of interest" description="Disordered" evidence="1">
    <location>
        <begin position="1"/>
        <end position="25"/>
    </location>
</feature>
<evidence type="ECO:0000256" key="1">
    <source>
        <dbReference type="SAM" id="MobiDB-lite"/>
    </source>
</evidence>